<sequence>MRRKIVQQGSGALTISLPHQWTKTYNLTAGEEIELVEDGPNLVIQGKESYKPKTKELHLKKIDNFSYLRSLIASMYKAGYNEIIIYTQIQPPLQEINKVINTFTGLELVEQTEKKIRIKAFLHSDETEIEHLIIKLFQTNNTFLKEIEMNWEKTDLNNAQTLVRFNIRKMRDHCLRMIHIRNFGKEKSYEYYDVVTQLEKVAAEQLELLEEIIKTKPKEKKYVAKLIINFEALYKAYLKKEEQFSNTIWNEQRIYLQEFNLKKKLKEGNTLIPILVYFLSKRFLHIASRIVSLSS</sequence>
<evidence type="ECO:0000313" key="2">
    <source>
        <dbReference type="Proteomes" id="UP000178930"/>
    </source>
</evidence>
<reference evidence="1 2" key="1">
    <citation type="journal article" date="2016" name="Nat. Commun.">
        <title>Thousands of microbial genomes shed light on interconnected biogeochemical processes in an aquifer system.</title>
        <authorList>
            <person name="Anantharaman K."/>
            <person name="Brown C.T."/>
            <person name="Hug L.A."/>
            <person name="Sharon I."/>
            <person name="Castelle C.J."/>
            <person name="Probst A.J."/>
            <person name="Thomas B.C."/>
            <person name="Singh A."/>
            <person name="Wilkins M.J."/>
            <person name="Karaoz U."/>
            <person name="Brodie E.L."/>
            <person name="Williams K.H."/>
            <person name="Hubbard S.S."/>
            <person name="Banfield J.F."/>
        </authorList>
    </citation>
    <scope>NUCLEOTIDE SEQUENCE [LARGE SCALE GENOMIC DNA]</scope>
</reference>
<organism evidence="1 2">
    <name type="scientific">Candidatus Buchananbacteria bacterium RIFCSPHIGHO2_01_FULL_39_14</name>
    <dbReference type="NCBI Taxonomy" id="1797532"/>
    <lineage>
        <taxon>Bacteria</taxon>
        <taxon>Candidatus Buchananiibacteriota</taxon>
    </lineage>
</organism>
<comment type="caution">
    <text evidence="1">The sequence shown here is derived from an EMBL/GenBank/DDBJ whole genome shotgun (WGS) entry which is preliminary data.</text>
</comment>
<proteinExistence type="predicted"/>
<evidence type="ECO:0000313" key="1">
    <source>
        <dbReference type="EMBL" id="OGY44047.1"/>
    </source>
</evidence>
<evidence type="ECO:0008006" key="3">
    <source>
        <dbReference type="Google" id="ProtNLM"/>
    </source>
</evidence>
<gene>
    <name evidence="1" type="ORF">A2729_04935</name>
</gene>
<name>A0A1G1XXP3_9BACT</name>
<dbReference type="AlphaFoldDB" id="A0A1G1XXP3"/>
<protein>
    <recommendedName>
        <fullName evidence="3">SpoVT-AbrB domain-containing protein</fullName>
    </recommendedName>
</protein>
<dbReference type="Proteomes" id="UP000178930">
    <property type="component" value="Unassembled WGS sequence"/>
</dbReference>
<dbReference type="STRING" id="1797532.A2729_04935"/>
<accession>A0A1G1XXP3</accession>
<dbReference type="EMBL" id="MHIB01000025">
    <property type="protein sequence ID" value="OGY44047.1"/>
    <property type="molecule type" value="Genomic_DNA"/>
</dbReference>